<dbReference type="GO" id="GO:0102208">
    <property type="term" value="F:2-polyprenyl-6-hydroxyphenol methylase activity"/>
    <property type="evidence" value="ECO:0007669"/>
    <property type="project" value="UniProtKB-EC"/>
</dbReference>
<reference evidence="2" key="1">
    <citation type="journal article" date="2019" name="Int. J. Syst. Evol. Microbiol.">
        <title>The Global Catalogue of Microorganisms (GCM) 10K type strain sequencing project: providing services to taxonomists for standard genome sequencing and annotation.</title>
        <authorList>
            <consortium name="The Broad Institute Genomics Platform"/>
            <consortium name="The Broad Institute Genome Sequencing Center for Infectious Disease"/>
            <person name="Wu L."/>
            <person name="Ma J."/>
        </authorList>
    </citation>
    <scope>NUCLEOTIDE SEQUENCE [LARGE SCALE GENOMIC DNA]</scope>
    <source>
        <strain evidence="2">KCTC 52490</strain>
    </source>
</reference>
<dbReference type="EMBL" id="JBHUOM010000001">
    <property type="protein sequence ID" value="MFD2932528.1"/>
    <property type="molecule type" value="Genomic_DNA"/>
</dbReference>
<organism evidence="1 2">
    <name type="scientific">Spirosoma flavum</name>
    <dbReference type="NCBI Taxonomy" id="2048557"/>
    <lineage>
        <taxon>Bacteria</taxon>
        <taxon>Pseudomonadati</taxon>
        <taxon>Bacteroidota</taxon>
        <taxon>Cytophagia</taxon>
        <taxon>Cytophagales</taxon>
        <taxon>Cytophagaceae</taxon>
        <taxon>Spirosoma</taxon>
    </lineage>
</organism>
<dbReference type="GO" id="GO:0032259">
    <property type="term" value="P:methylation"/>
    <property type="evidence" value="ECO:0007669"/>
    <property type="project" value="UniProtKB-KW"/>
</dbReference>
<dbReference type="SUPFAM" id="SSF53335">
    <property type="entry name" value="S-adenosyl-L-methionine-dependent methyltransferases"/>
    <property type="match status" value="1"/>
</dbReference>
<dbReference type="GO" id="GO:0061542">
    <property type="term" value="F:3-demethylubiquinol 3-O-methyltransferase activity"/>
    <property type="evidence" value="ECO:0007669"/>
    <property type="project" value="UniProtKB-EC"/>
</dbReference>
<name>A0ABW6AEJ8_9BACT</name>
<gene>
    <name evidence="1" type="ORF">ACFS25_01975</name>
</gene>
<dbReference type="Proteomes" id="UP001597512">
    <property type="component" value="Unassembled WGS sequence"/>
</dbReference>
<dbReference type="Gene3D" id="3.40.50.150">
    <property type="entry name" value="Vaccinia Virus protein VP39"/>
    <property type="match status" value="1"/>
</dbReference>
<dbReference type="InterPro" id="IPR029063">
    <property type="entry name" value="SAM-dependent_MTases_sf"/>
</dbReference>
<evidence type="ECO:0000313" key="1">
    <source>
        <dbReference type="EMBL" id="MFD2932528.1"/>
    </source>
</evidence>
<comment type="caution">
    <text evidence="1">The sequence shown here is derived from an EMBL/GenBank/DDBJ whole genome shotgun (WGS) entry which is preliminary data.</text>
</comment>
<proteinExistence type="predicted"/>
<keyword evidence="1" id="KW-0489">Methyltransferase</keyword>
<protein>
    <submittedName>
        <fullName evidence="1">Class I SAM-dependent methyltransferase</fullName>
        <ecNumber evidence="1">2.1.1.222</ecNumber>
        <ecNumber evidence="1">2.1.1.64</ecNumber>
    </submittedName>
</protein>
<dbReference type="PANTHER" id="PTHR43861">
    <property type="entry name" value="TRANS-ACONITATE 2-METHYLTRANSFERASE-RELATED"/>
    <property type="match status" value="1"/>
</dbReference>
<accession>A0ABW6AEJ8</accession>
<keyword evidence="1" id="KW-0808">Transferase</keyword>
<dbReference type="EC" id="2.1.1.222" evidence="1"/>
<dbReference type="RefSeq" id="WP_381496724.1">
    <property type="nucleotide sequence ID" value="NZ_JBHUOM010000001.1"/>
</dbReference>
<dbReference type="PANTHER" id="PTHR43861:SF6">
    <property type="entry name" value="METHYLTRANSFERASE TYPE 11"/>
    <property type="match status" value="1"/>
</dbReference>
<sequence>MLKKEYDAKNESYYAHERHEMLKYIPQNVKYILDVGCSSGAFGSSIREKFNCEVWGIEPDKKSSEKARLVLNKVFNTFFDENIDLLNQKFDCIFFNDVLEHLVSPFDALQLCKKYLSPNGIIICSIPNLRYFDAMYHILIQKDFNYVDAGIFDKTHLRFFTKKSSERMFIEAGYKVDKIEGINSIKEINIKGYKNFNILNFIFFKYISDMEYLQFAIVAHL</sequence>
<dbReference type="Pfam" id="PF13489">
    <property type="entry name" value="Methyltransf_23"/>
    <property type="match status" value="1"/>
</dbReference>
<dbReference type="CDD" id="cd02440">
    <property type="entry name" value="AdoMet_MTases"/>
    <property type="match status" value="1"/>
</dbReference>
<evidence type="ECO:0000313" key="2">
    <source>
        <dbReference type="Proteomes" id="UP001597512"/>
    </source>
</evidence>
<keyword evidence="2" id="KW-1185">Reference proteome</keyword>
<dbReference type="EC" id="2.1.1.64" evidence="1"/>